<name>A0A4Y7LFY2_PAPSO</name>
<evidence type="ECO:0000313" key="7">
    <source>
        <dbReference type="Proteomes" id="UP000316621"/>
    </source>
</evidence>
<dbReference type="InterPro" id="IPR018316">
    <property type="entry name" value="Tubulin/FtsZ_2-layer-sand-dom"/>
</dbReference>
<protein>
    <recommendedName>
        <fullName evidence="5">Tubulin/FtsZ 2-layer sandwich domain-containing protein</fullName>
    </recommendedName>
</protein>
<dbReference type="SMART" id="SM00865">
    <property type="entry name" value="Tubulin_C"/>
    <property type="match status" value="1"/>
</dbReference>
<dbReference type="InterPro" id="IPR000217">
    <property type="entry name" value="Tubulin"/>
</dbReference>
<dbReference type="Pfam" id="PF03953">
    <property type="entry name" value="Tubulin_C"/>
    <property type="match status" value="1"/>
</dbReference>
<dbReference type="AlphaFoldDB" id="A0A4Y7LFY2"/>
<dbReference type="Gramene" id="RZC84414">
    <property type="protein sequence ID" value="RZC84414"/>
    <property type="gene ID" value="C5167_047200"/>
</dbReference>
<dbReference type="EMBL" id="CM010725">
    <property type="protein sequence ID" value="RZC84414.1"/>
    <property type="molecule type" value="Genomic_DNA"/>
</dbReference>
<dbReference type="Gene3D" id="3.40.50.1440">
    <property type="entry name" value="Tubulin/FtsZ, GTPase domain"/>
    <property type="match status" value="2"/>
</dbReference>
<dbReference type="SUPFAM" id="SSF52490">
    <property type="entry name" value="Tubulin nucleotide-binding domain-like"/>
    <property type="match status" value="1"/>
</dbReference>
<dbReference type="GO" id="GO:0007017">
    <property type="term" value="P:microtubule-based process"/>
    <property type="evidence" value="ECO:0007669"/>
    <property type="project" value="InterPro"/>
</dbReference>
<evidence type="ECO:0000256" key="1">
    <source>
        <dbReference type="ARBA" id="ARBA00009636"/>
    </source>
</evidence>
<organism evidence="6 7">
    <name type="scientific">Papaver somniferum</name>
    <name type="common">Opium poppy</name>
    <dbReference type="NCBI Taxonomy" id="3469"/>
    <lineage>
        <taxon>Eukaryota</taxon>
        <taxon>Viridiplantae</taxon>
        <taxon>Streptophyta</taxon>
        <taxon>Embryophyta</taxon>
        <taxon>Tracheophyta</taxon>
        <taxon>Spermatophyta</taxon>
        <taxon>Magnoliopsida</taxon>
        <taxon>Ranunculales</taxon>
        <taxon>Papaveraceae</taxon>
        <taxon>Papaveroideae</taxon>
        <taxon>Papaver</taxon>
    </lineage>
</organism>
<dbReference type="Proteomes" id="UP000316621">
    <property type="component" value="Chromosome 11"/>
</dbReference>
<gene>
    <name evidence="6" type="ORF">C5167_047200</name>
</gene>
<comment type="similarity">
    <text evidence="1">Belongs to the tubulin family.</text>
</comment>
<accession>A0A4Y7LFY2</accession>
<dbReference type="FunFam" id="3.30.1330.20:FF:000022">
    <property type="entry name" value="Tubulin alpha chain"/>
    <property type="match status" value="1"/>
</dbReference>
<dbReference type="GO" id="GO:0005525">
    <property type="term" value="F:GTP binding"/>
    <property type="evidence" value="ECO:0007669"/>
    <property type="project" value="UniProtKB-KW"/>
</dbReference>
<dbReference type="GO" id="GO:0005874">
    <property type="term" value="C:microtubule"/>
    <property type="evidence" value="ECO:0007669"/>
    <property type="project" value="UniProtKB-KW"/>
</dbReference>
<evidence type="ECO:0000313" key="6">
    <source>
        <dbReference type="EMBL" id="RZC84414.1"/>
    </source>
</evidence>
<evidence type="ECO:0000256" key="4">
    <source>
        <dbReference type="ARBA" id="ARBA00023134"/>
    </source>
</evidence>
<evidence type="ECO:0000259" key="5">
    <source>
        <dbReference type="SMART" id="SM00865"/>
    </source>
</evidence>
<evidence type="ECO:0000256" key="3">
    <source>
        <dbReference type="ARBA" id="ARBA00022741"/>
    </source>
</evidence>
<feature type="domain" description="Tubulin/FtsZ 2-layer sandwich" evidence="5">
    <location>
        <begin position="51"/>
        <end position="197"/>
    </location>
</feature>
<keyword evidence="4" id="KW-0342">GTP-binding</keyword>
<dbReference type="InterPro" id="IPR036525">
    <property type="entry name" value="Tubulin/FtsZ_GTPase_sf"/>
</dbReference>
<dbReference type="SUPFAM" id="SSF55307">
    <property type="entry name" value="Tubulin C-terminal domain-like"/>
    <property type="match status" value="1"/>
</dbReference>
<dbReference type="InterPro" id="IPR037103">
    <property type="entry name" value="Tubulin/FtsZ-like_C"/>
</dbReference>
<dbReference type="STRING" id="3469.A0A4Y7LFY2"/>
<sequence>MDAHVSAMNWWSLGGTGSGLGSLLLGCLSVDYGKKPKLVFTVLIELFDGALNVDMTEFHTNLVPYPRTHFIPSSYAPITSAEKAYHEQLSVAEIANSAFEPSYMMAKCDPCRRKYMACCLMYIGDVVPEDVNEAVSTIKTKRTIQFVDWWPAASKCGINCHPPTVASFYGYWLGSPMPDISSTRMTQVQLENQRFVAQHIFSLQLESPKTPS</sequence>
<proteinExistence type="inferred from homology"/>
<reference evidence="6 7" key="1">
    <citation type="journal article" date="2018" name="Science">
        <title>The opium poppy genome and morphinan production.</title>
        <authorList>
            <person name="Guo L."/>
            <person name="Winzer T."/>
            <person name="Yang X."/>
            <person name="Li Y."/>
            <person name="Ning Z."/>
            <person name="He Z."/>
            <person name="Teodor R."/>
            <person name="Lu Y."/>
            <person name="Bowser T.A."/>
            <person name="Graham I.A."/>
            <person name="Ye K."/>
        </authorList>
    </citation>
    <scope>NUCLEOTIDE SEQUENCE [LARGE SCALE GENOMIC DNA]</scope>
    <source>
        <strain evidence="7">cv. HN1</strain>
        <tissue evidence="6">Leaves</tissue>
    </source>
</reference>
<keyword evidence="3" id="KW-0547">Nucleotide-binding</keyword>
<evidence type="ECO:0000256" key="2">
    <source>
        <dbReference type="ARBA" id="ARBA00022701"/>
    </source>
</evidence>
<dbReference type="PANTHER" id="PTHR11588">
    <property type="entry name" value="TUBULIN"/>
    <property type="match status" value="1"/>
</dbReference>
<keyword evidence="2" id="KW-0493">Microtubule</keyword>
<dbReference type="Gene3D" id="3.30.1330.20">
    <property type="entry name" value="Tubulin/FtsZ, C-terminal domain"/>
    <property type="match status" value="1"/>
</dbReference>
<keyword evidence="7" id="KW-1185">Reference proteome</keyword>
<dbReference type="InterPro" id="IPR008280">
    <property type="entry name" value="Tub_FtsZ_C"/>
</dbReference>